<dbReference type="PANTHER" id="PTHR45947">
    <property type="entry name" value="SULFOQUINOVOSYL TRANSFERASE SQD2"/>
    <property type="match status" value="1"/>
</dbReference>
<dbReference type="Pfam" id="PF13439">
    <property type="entry name" value="Glyco_transf_4"/>
    <property type="match status" value="1"/>
</dbReference>
<dbReference type="Proteomes" id="UP000501534">
    <property type="component" value="Chromosome"/>
</dbReference>
<evidence type="ECO:0000313" key="4">
    <source>
        <dbReference type="Proteomes" id="UP000501534"/>
    </source>
</evidence>
<evidence type="ECO:0000259" key="2">
    <source>
        <dbReference type="Pfam" id="PF13439"/>
    </source>
</evidence>
<feature type="domain" description="Glycosyl transferase family 1" evidence="1">
    <location>
        <begin position="174"/>
        <end position="334"/>
    </location>
</feature>
<dbReference type="AlphaFoldDB" id="A0A6M4GZK5"/>
<dbReference type="InterPro" id="IPR050194">
    <property type="entry name" value="Glycosyltransferase_grp1"/>
</dbReference>
<organism evidence="3 4">
    <name type="scientific">Usitatibacter rugosus</name>
    <dbReference type="NCBI Taxonomy" id="2732067"/>
    <lineage>
        <taxon>Bacteria</taxon>
        <taxon>Pseudomonadati</taxon>
        <taxon>Pseudomonadota</taxon>
        <taxon>Betaproteobacteria</taxon>
        <taxon>Nitrosomonadales</taxon>
        <taxon>Usitatibacteraceae</taxon>
        <taxon>Usitatibacter</taxon>
    </lineage>
</organism>
<proteinExistence type="predicted"/>
<gene>
    <name evidence="3" type="primary">mshA_6</name>
    <name evidence="3" type="ORF">DSM104443_03781</name>
</gene>
<dbReference type="KEGG" id="uru:DSM104443_03781"/>
<evidence type="ECO:0000313" key="3">
    <source>
        <dbReference type="EMBL" id="QJR12689.1"/>
    </source>
</evidence>
<reference evidence="3 4" key="1">
    <citation type="submission" date="2020-04" db="EMBL/GenBank/DDBJ databases">
        <title>Usitatibacter rugosus gen. nov., sp. nov. and Usitatibacter palustris sp. nov., novel members of Usitatibacteraceae fam. nov. within the order Nitrosomonadales isolated from soil.</title>
        <authorList>
            <person name="Huber K.J."/>
            <person name="Neumann-Schaal M."/>
            <person name="Geppert A."/>
            <person name="Luckner M."/>
            <person name="Wanner G."/>
            <person name="Overmann J."/>
        </authorList>
    </citation>
    <scope>NUCLEOTIDE SEQUENCE [LARGE SCALE GENOMIC DNA]</scope>
    <source>
        <strain evidence="3 4">0125_3</strain>
    </source>
</reference>
<keyword evidence="3" id="KW-0328">Glycosyltransferase</keyword>
<dbReference type="Gene3D" id="3.40.50.2000">
    <property type="entry name" value="Glycogen Phosphorylase B"/>
    <property type="match status" value="2"/>
</dbReference>
<dbReference type="EMBL" id="CP053069">
    <property type="protein sequence ID" value="QJR12689.1"/>
    <property type="molecule type" value="Genomic_DNA"/>
</dbReference>
<dbReference type="Pfam" id="PF00534">
    <property type="entry name" value="Glycos_transf_1"/>
    <property type="match status" value="1"/>
</dbReference>
<dbReference type="InterPro" id="IPR001296">
    <property type="entry name" value="Glyco_trans_1"/>
</dbReference>
<dbReference type="InterPro" id="IPR028098">
    <property type="entry name" value="Glyco_trans_4-like_N"/>
</dbReference>
<dbReference type="GO" id="GO:0102710">
    <property type="term" value="F:D-inositol-3-phosphate glycosyltransferase activity"/>
    <property type="evidence" value="ECO:0007669"/>
    <property type="project" value="UniProtKB-EC"/>
</dbReference>
<dbReference type="CDD" id="cd03801">
    <property type="entry name" value="GT4_PimA-like"/>
    <property type="match status" value="1"/>
</dbReference>
<dbReference type="PANTHER" id="PTHR45947:SF3">
    <property type="entry name" value="SULFOQUINOVOSYL TRANSFERASE SQD2"/>
    <property type="match status" value="1"/>
</dbReference>
<keyword evidence="3" id="KW-0808">Transferase</keyword>
<protein>
    <submittedName>
        <fullName evidence="3">D-inositol-3-phosphate glycosyltransferase</fullName>
        <ecNumber evidence="3">2.4.1.250</ecNumber>
    </submittedName>
</protein>
<accession>A0A6M4GZK5</accession>
<keyword evidence="4" id="KW-1185">Reference proteome</keyword>
<dbReference type="SUPFAM" id="SSF53756">
    <property type="entry name" value="UDP-Glycosyltransferase/glycogen phosphorylase"/>
    <property type="match status" value="1"/>
</dbReference>
<dbReference type="RefSeq" id="WP_171095108.1">
    <property type="nucleotide sequence ID" value="NZ_CP053069.1"/>
</dbReference>
<sequence>MRILHTESSLGWGGQEIRVLTEARGVARLGHEVLLAAPAESRIHREAPRFGVASQALPIGRKGLAGIAAMRRLLADRAFDVVNTHSSTDSWLAAVARASGAGKPAIVRTRHISAPVPRNFATRWLYRQAERIVTTGEKLRVQVIEETGVAPGLVVSVPTGIDLERFAPGERVAARAVTGLPPDKLVVGIVATLRSWKGHRYLIEAIAAMAGPDVELAIVGDGPQREALEAQARGAGIGARFAGNQDDVAPWLQSFDLFCLPSYANEGVPQALMQAMACGLPVVTTDVGSIGEIVTDGVTGVLVKPQDASAIRGAVEALLQDGAKRRSLGEAAAERARERFGEARMVERMVAAFEAARSGAA</sequence>
<dbReference type="EC" id="2.4.1.250" evidence="3"/>
<evidence type="ECO:0000259" key="1">
    <source>
        <dbReference type="Pfam" id="PF00534"/>
    </source>
</evidence>
<feature type="domain" description="Glycosyltransferase subfamily 4-like N-terminal" evidence="2">
    <location>
        <begin position="12"/>
        <end position="165"/>
    </location>
</feature>
<name>A0A6M4GZK5_9PROT</name>